<accession>A0A385EN60</accession>
<proteinExistence type="predicted"/>
<sequence>MLCARSGRYRKQSFAGFGKTPIFPNRTRPRAVVALITTCSGFLRCCRYYIQRVRGNPQANTRAERAGFSAAPLPLYIQ</sequence>
<dbReference type="AlphaFoldDB" id="A0A385EN60"/>
<evidence type="ECO:0000313" key="1">
    <source>
        <dbReference type="EMBL" id="AXQ86757.1"/>
    </source>
</evidence>
<reference evidence="1" key="1">
    <citation type="submission" date="2018-01" db="EMBL/GenBank/DDBJ databases">
        <title>Escherichia coli ST648-D co-producing KPC-2, CTX-M- 15 and QnrS1 isgoing to companion animals.</title>
        <authorList>
            <person name="Sellera F."/>
            <person name="Fernandes M."/>
            <person name="Ruiz R."/>
            <person name="Falleiros A."/>
            <person name="Rodrigues F."/>
            <person name="Cerdeira L."/>
            <person name="Lincopan N."/>
        </authorList>
    </citation>
    <scope>NUCLEOTIDE SEQUENCE</scope>
    <source>
        <strain evidence="1">ECSIC9</strain>
        <plasmid evidence="1">pECSIC9</plasmid>
    </source>
</reference>
<gene>
    <name evidence="1" type="ORF">pECSIC9_00069</name>
</gene>
<keyword evidence="1" id="KW-0614">Plasmid</keyword>
<protein>
    <submittedName>
        <fullName evidence="1">Uncharacterized protein</fullName>
    </submittedName>
</protein>
<geneLocation type="plasmid" evidence="1">
    <name>pECSIC9</name>
</geneLocation>
<dbReference type="EMBL" id="MG886286">
    <property type="protein sequence ID" value="AXQ86757.1"/>
    <property type="molecule type" value="Genomic_DNA"/>
</dbReference>
<organism evidence="1">
    <name type="scientific">Escherichia coli</name>
    <dbReference type="NCBI Taxonomy" id="562"/>
    <lineage>
        <taxon>Bacteria</taxon>
        <taxon>Pseudomonadati</taxon>
        <taxon>Pseudomonadota</taxon>
        <taxon>Gammaproteobacteria</taxon>
        <taxon>Enterobacterales</taxon>
        <taxon>Enterobacteriaceae</taxon>
        <taxon>Escherichia</taxon>
    </lineage>
</organism>
<name>A0A385EN60_ECOLX</name>